<dbReference type="InterPro" id="IPR016181">
    <property type="entry name" value="Acyl_CoA_acyltransferase"/>
</dbReference>
<dbReference type="PANTHER" id="PTHR43877">
    <property type="entry name" value="AMINOALKYLPHOSPHONATE N-ACETYLTRANSFERASE-RELATED-RELATED"/>
    <property type="match status" value="1"/>
</dbReference>
<evidence type="ECO:0000256" key="2">
    <source>
        <dbReference type="ARBA" id="ARBA00023315"/>
    </source>
</evidence>
<keyword evidence="5" id="KW-1185">Reference proteome</keyword>
<organism evidence="4 5">
    <name type="scientific">Cellulosimicrobium arenosum</name>
    <dbReference type="NCBI Taxonomy" id="2708133"/>
    <lineage>
        <taxon>Bacteria</taxon>
        <taxon>Bacillati</taxon>
        <taxon>Actinomycetota</taxon>
        <taxon>Actinomycetes</taxon>
        <taxon>Micrococcales</taxon>
        <taxon>Promicromonosporaceae</taxon>
        <taxon>Cellulosimicrobium</taxon>
    </lineage>
</organism>
<gene>
    <name evidence="4" type="ORF">IF651_04550</name>
</gene>
<evidence type="ECO:0000259" key="3">
    <source>
        <dbReference type="PROSITE" id="PS51186"/>
    </source>
</evidence>
<evidence type="ECO:0000313" key="5">
    <source>
        <dbReference type="Proteomes" id="UP000610846"/>
    </source>
</evidence>
<dbReference type="EMBL" id="JACYHB010000002">
    <property type="protein sequence ID" value="MBD8078326.1"/>
    <property type="molecule type" value="Genomic_DNA"/>
</dbReference>
<dbReference type="InterPro" id="IPR000182">
    <property type="entry name" value="GNAT_dom"/>
</dbReference>
<dbReference type="InterPro" id="IPR050832">
    <property type="entry name" value="Bact_Acetyltransf"/>
</dbReference>
<reference evidence="4" key="2">
    <citation type="submission" date="2020-09" db="EMBL/GenBank/DDBJ databases">
        <authorList>
            <person name="Yu Y."/>
        </authorList>
    </citation>
    <scope>NUCLEOTIDE SEQUENCE</scope>
    <source>
        <strain evidence="4">KCTC 49039</strain>
    </source>
</reference>
<proteinExistence type="predicted"/>
<dbReference type="SUPFAM" id="SSF55729">
    <property type="entry name" value="Acyl-CoA N-acyltransferases (Nat)"/>
    <property type="match status" value="1"/>
</dbReference>
<name>A0A927G7G2_9MICO</name>
<accession>A0A927G7G2</accession>
<reference evidence="4" key="1">
    <citation type="journal article" date="2018" name="Curr. Microbiol.">
        <title>Cellulosimicrobium arenosum sp. nov., Isolated from Marine Sediment Sand.</title>
        <authorList>
            <person name="Oh M."/>
            <person name="Kim J.H."/>
            <person name="Yoon J.H."/>
            <person name="Schumann P."/>
            <person name="Kim W."/>
        </authorList>
    </citation>
    <scope>NUCLEOTIDE SEQUENCE</scope>
    <source>
        <strain evidence="4">KCTC 49039</strain>
    </source>
</reference>
<sequence>MTGADADAVQHAHVERIAALDTALAPQAELRPDAGTWYGSVRADGSRGVGLATTTQVAEDAPAATFRALREHRLRGRVAGPDVRGVLGELLDRWGSEVQGETARAAGGAPSTDDVLAVTWPSRDVEAVAALLDRGFRPTEVLAVRAERPEPRGGRARRPAEGVRVRDAGPQDVAVAAALQLAELGYDALVGSARLRPATARTVAGAIEHAIVRPGTTVLLAEIDGRPVGVVGVDHPGIASEASRALAYDHVAYVVVLHVDARARGRGVGRALVDAALEAVRPDLGRDGGSTAASALHHGVLNPLSSPFWARAGFRPALTSWERPTALPWAPVSAAHPRLVP</sequence>
<keyword evidence="1" id="KW-0808">Transferase</keyword>
<dbReference type="Proteomes" id="UP000610846">
    <property type="component" value="Unassembled WGS sequence"/>
</dbReference>
<dbReference type="PROSITE" id="PS51186">
    <property type="entry name" value="GNAT"/>
    <property type="match status" value="1"/>
</dbReference>
<feature type="domain" description="N-acetyltransferase" evidence="3">
    <location>
        <begin position="163"/>
        <end position="334"/>
    </location>
</feature>
<keyword evidence="2" id="KW-0012">Acyltransferase</keyword>
<dbReference type="RefSeq" id="WP_191827872.1">
    <property type="nucleotide sequence ID" value="NZ_JACYHB010000002.1"/>
</dbReference>
<dbReference type="Gene3D" id="3.40.630.30">
    <property type="match status" value="1"/>
</dbReference>
<dbReference type="CDD" id="cd04301">
    <property type="entry name" value="NAT_SF"/>
    <property type="match status" value="1"/>
</dbReference>
<comment type="caution">
    <text evidence="4">The sequence shown here is derived from an EMBL/GenBank/DDBJ whole genome shotgun (WGS) entry which is preliminary data.</text>
</comment>
<dbReference type="AlphaFoldDB" id="A0A927G7G2"/>
<evidence type="ECO:0000313" key="4">
    <source>
        <dbReference type="EMBL" id="MBD8078326.1"/>
    </source>
</evidence>
<dbReference type="Pfam" id="PF00583">
    <property type="entry name" value="Acetyltransf_1"/>
    <property type="match status" value="1"/>
</dbReference>
<dbReference type="GO" id="GO:0016747">
    <property type="term" value="F:acyltransferase activity, transferring groups other than amino-acyl groups"/>
    <property type="evidence" value="ECO:0007669"/>
    <property type="project" value="InterPro"/>
</dbReference>
<protein>
    <submittedName>
        <fullName evidence="4">GNAT family N-acetyltransferase</fullName>
    </submittedName>
</protein>
<evidence type="ECO:0000256" key="1">
    <source>
        <dbReference type="ARBA" id="ARBA00022679"/>
    </source>
</evidence>